<reference evidence="5 6" key="1">
    <citation type="journal article" date="2018" name="Sci. Rep.">
        <title>Genomic signatures of local adaptation to the degree of environmental predictability in rotifers.</title>
        <authorList>
            <person name="Franch-Gras L."/>
            <person name="Hahn C."/>
            <person name="Garcia-Roger E.M."/>
            <person name="Carmona M.J."/>
            <person name="Serra M."/>
            <person name="Gomez A."/>
        </authorList>
    </citation>
    <scope>NUCLEOTIDE SEQUENCE [LARGE SCALE GENOMIC DNA]</scope>
    <source>
        <strain evidence="5">HYR1</strain>
    </source>
</reference>
<dbReference type="SUPFAM" id="SSF54791">
    <property type="entry name" value="Eukaryotic type KH-domain (KH-domain type I)"/>
    <property type="match status" value="2"/>
</dbReference>
<dbReference type="PROSITE" id="PS50084">
    <property type="entry name" value="KH_TYPE_1"/>
    <property type="match status" value="2"/>
</dbReference>
<dbReference type="InterPro" id="IPR004087">
    <property type="entry name" value="KH_dom"/>
</dbReference>
<dbReference type="EMBL" id="REGN01009692">
    <property type="protein sequence ID" value="RNA00567.1"/>
    <property type="molecule type" value="Genomic_DNA"/>
</dbReference>
<evidence type="ECO:0000256" key="1">
    <source>
        <dbReference type="ARBA" id="ARBA00022737"/>
    </source>
</evidence>
<dbReference type="Pfam" id="PF00013">
    <property type="entry name" value="KH_1"/>
    <property type="match status" value="2"/>
</dbReference>
<protein>
    <submittedName>
        <fullName evidence="5">RNA-binding Nova-1-like isoform X5</fullName>
    </submittedName>
</protein>
<accession>A0A3M7PN68</accession>
<sequence length="363" mass="38955">MSQAEAQPKLEATSGHETHVEPSPGEHAGKRKPDDDSRHSAKRANTASRSSEVHIKFLIPSSVAGSIIGRGGDRIAQIQNDANVRVKMSKANDYYPDTNERVCLVIGSIDAVLKAFGLICEKINEKCENQKRNESDLHDRLNLIKLVIPNNTAGFLIGKGGSFVKQIKEDSGAFVQISSKTTDLPERTVTIEGSHDKRFKALDIVVNKIADDPLHNSVPNLNYADFGSQPAPQDFGQQSLPASSNDISSMANYLAGLNNLALLIINCGGAYHMTPDNLKNSLRNAGYSSAASQEIIDALTILLKYGLITKTAPASLLESVQSGAAMPSLANVLSNIVSSISTMASNNQRPSSYNGRASSAKRK</sequence>
<dbReference type="InterPro" id="IPR047275">
    <property type="entry name" value="KH-I_NOVA_rpt1"/>
</dbReference>
<feature type="domain" description="K Homology" evidence="4">
    <location>
        <begin position="140"/>
        <end position="210"/>
    </location>
</feature>
<evidence type="ECO:0000313" key="6">
    <source>
        <dbReference type="Proteomes" id="UP000276133"/>
    </source>
</evidence>
<feature type="compositionally biased region" description="Basic and acidic residues" evidence="3">
    <location>
        <begin position="27"/>
        <end position="39"/>
    </location>
</feature>
<keyword evidence="2" id="KW-0694">RNA-binding</keyword>
<evidence type="ECO:0000259" key="4">
    <source>
        <dbReference type="SMART" id="SM00322"/>
    </source>
</evidence>
<name>A0A3M7PN68_BRAPC</name>
<feature type="compositionally biased region" description="Polar residues" evidence="3">
    <location>
        <begin position="344"/>
        <end position="357"/>
    </location>
</feature>
<dbReference type="AlphaFoldDB" id="A0A3M7PN68"/>
<feature type="region of interest" description="Disordered" evidence="3">
    <location>
        <begin position="344"/>
        <end position="363"/>
    </location>
</feature>
<dbReference type="InterPro" id="IPR036612">
    <property type="entry name" value="KH_dom_type_1_sf"/>
</dbReference>
<dbReference type="GO" id="GO:0003723">
    <property type="term" value="F:RNA binding"/>
    <property type="evidence" value="ECO:0007669"/>
    <property type="project" value="UniProtKB-UniRule"/>
</dbReference>
<dbReference type="Gene3D" id="3.30.1370.10">
    <property type="entry name" value="K Homology domain, type 1"/>
    <property type="match status" value="2"/>
</dbReference>
<keyword evidence="1" id="KW-0677">Repeat</keyword>
<dbReference type="PANTHER" id="PTHR10288">
    <property type="entry name" value="KH DOMAIN CONTAINING RNA BINDING PROTEIN"/>
    <property type="match status" value="1"/>
</dbReference>
<feature type="domain" description="K Homology" evidence="4">
    <location>
        <begin position="51"/>
        <end position="124"/>
    </location>
</feature>
<dbReference type="CDD" id="cd22435">
    <property type="entry name" value="KH-I_NOVA_rpt1"/>
    <property type="match status" value="1"/>
</dbReference>
<dbReference type="SMART" id="SM00322">
    <property type="entry name" value="KH"/>
    <property type="match status" value="2"/>
</dbReference>
<feature type="region of interest" description="Disordered" evidence="3">
    <location>
        <begin position="1"/>
        <end position="48"/>
    </location>
</feature>
<comment type="caution">
    <text evidence="5">The sequence shown here is derived from an EMBL/GenBank/DDBJ whole genome shotgun (WGS) entry which is preliminary data.</text>
</comment>
<organism evidence="5 6">
    <name type="scientific">Brachionus plicatilis</name>
    <name type="common">Marine rotifer</name>
    <name type="synonym">Brachionus muelleri</name>
    <dbReference type="NCBI Taxonomy" id="10195"/>
    <lineage>
        <taxon>Eukaryota</taxon>
        <taxon>Metazoa</taxon>
        <taxon>Spiralia</taxon>
        <taxon>Gnathifera</taxon>
        <taxon>Rotifera</taxon>
        <taxon>Eurotatoria</taxon>
        <taxon>Monogononta</taxon>
        <taxon>Pseudotrocha</taxon>
        <taxon>Ploima</taxon>
        <taxon>Brachionidae</taxon>
        <taxon>Brachionus</taxon>
    </lineage>
</organism>
<dbReference type="STRING" id="10195.A0A3M7PN68"/>
<evidence type="ECO:0000313" key="5">
    <source>
        <dbReference type="EMBL" id="RNA00567.1"/>
    </source>
</evidence>
<evidence type="ECO:0000256" key="3">
    <source>
        <dbReference type="SAM" id="MobiDB-lite"/>
    </source>
</evidence>
<gene>
    <name evidence="5" type="ORF">BpHYR1_035355</name>
</gene>
<proteinExistence type="predicted"/>
<dbReference type="OrthoDB" id="441329at2759"/>
<keyword evidence="6" id="KW-1185">Reference proteome</keyword>
<evidence type="ECO:0000256" key="2">
    <source>
        <dbReference type="PROSITE-ProRule" id="PRU00117"/>
    </source>
</evidence>
<dbReference type="Proteomes" id="UP000276133">
    <property type="component" value="Unassembled WGS sequence"/>
</dbReference>
<dbReference type="InterPro" id="IPR004088">
    <property type="entry name" value="KH_dom_type_1"/>
</dbReference>